<feature type="chain" id="PRO_5046606171" evidence="1">
    <location>
        <begin position="29"/>
        <end position="386"/>
    </location>
</feature>
<reference evidence="2 3" key="2">
    <citation type="submission" date="2023-12" db="EMBL/GenBank/DDBJ databases">
        <title>Description of an unclassified Opitutus bacterium of Verrucomicrobiota.</title>
        <authorList>
            <person name="Zhang D.-F."/>
        </authorList>
    </citation>
    <scope>NUCLEOTIDE SEQUENCE [LARGE SCALE GENOMIC DNA]</scope>
    <source>
        <strain evidence="2 3">WL0086</strain>
    </source>
</reference>
<reference evidence="2 3" key="1">
    <citation type="submission" date="2021-08" db="EMBL/GenBank/DDBJ databases">
        <authorList>
            <person name="Zhang D."/>
            <person name="Zhang A."/>
            <person name="Wang L."/>
        </authorList>
    </citation>
    <scope>NUCLEOTIDE SEQUENCE [LARGE SCALE GENOMIC DNA]</scope>
    <source>
        <strain evidence="2 3">WL0086</strain>
    </source>
</reference>
<name>A0ABZ1C4I6_9BACT</name>
<evidence type="ECO:0000313" key="3">
    <source>
        <dbReference type="Proteomes" id="UP000738431"/>
    </source>
</evidence>
<dbReference type="InterPro" id="IPR009465">
    <property type="entry name" value="Spondin_N"/>
</dbReference>
<dbReference type="EMBL" id="CP139781">
    <property type="protein sequence ID" value="WRQ86312.1"/>
    <property type="molecule type" value="Genomic_DNA"/>
</dbReference>
<organism evidence="2 3">
    <name type="scientific">Actomonas aquatica</name>
    <dbReference type="NCBI Taxonomy" id="2866162"/>
    <lineage>
        <taxon>Bacteria</taxon>
        <taxon>Pseudomonadati</taxon>
        <taxon>Verrucomicrobiota</taxon>
        <taxon>Opitutia</taxon>
        <taxon>Opitutales</taxon>
        <taxon>Opitutaceae</taxon>
        <taxon>Actomonas</taxon>
    </lineage>
</organism>
<protein>
    <submittedName>
        <fullName evidence="2">Spondin domain-containing protein</fullName>
    </submittedName>
</protein>
<dbReference type="NCBIfam" id="NF038123">
    <property type="entry name" value="NF038123_dom"/>
    <property type="match status" value="1"/>
</dbReference>
<keyword evidence="3" id="KW-1185">Reference proteome</keyword>
<proteinExistence type="predicted"/>
<evidence type="ECO:0000313" key="2">
    <source>
        <dbReference type="EMBL" id="WRQ86312.1"/>
    </source>
</evidence>
<dbReference type="InterPro" id="IPR038678">
    <property type="entry name" value="Spondin_N_sf"/>
</dbReference>
<keyword evidence="1" id="KW-0732">Signal</keyword>
<accession>A0ABZ1C4I6</accession>
<dbReference type="Gene3D" id="2.60.40.2130">
    <property type="entry name" value="F-spondin domain"/>
    <property type="match status" value="1"/>
</dbReference>
<gene>
    <name evidence="2" type="ORF">K1X11_015965</name>
</gene>
<dbReference type="RefSeq" id="WP_221031241.1">
    <property type="nucleotide sequence ID" value="NZ_CP139781.1"/>
</dbReference>
<sequence>MNAISFLFRHRGLRLAFGSLITASAALAVQVSVTVRRTSPENGIWFVNPQLFVHDGSFDLFDAGSAASAALESAAEDGNASLVQVEFGVEQPDGHSAVLAGPFAPGRSVTRIFDLDPSIPAHRYFSYASMLIPSNDAFFGNDSPMAYPLFDDEGNVMARSIPVWGAAVWDAGTEVNDELPATTAFLAQAAPNTGTTENGVVALHPGFMAAGQGGILDATSLAPGQPVTFQSADFTANGYQIAEIIISVVDGESTTPSRLLNLSSRGRAGTGDDTQVVGFVVSSGTEKQVLVRAVGPGLADFNIADFLADPVLTVFDADGVEMATNDNWVAADVTEATATVGAFTLPENSADAALLLTLPAGAYTAQVSNNGDTEGVTLVEIYEVGR</sequence>
<dbReference type="Proteomes" id="UP000738431">
    <property type="component" value="Chromosome"/>
</dbReference>
<feature type="signal peptide" evidence="1">
    <location>
        <begin position="1"/>
        <end position="28"/>
    </location>
</feature>
<evidence type="ECO:0000256" key="1">
    <source>
        <dbReference type="SAM" id="SignalP"/>
    </source>
</evidence>